<dbReference type="Gene3D" id="3.40.50.1820">
    <property type="entry name" value="alpha/beta hydrolase"/>
    <property type="match status" value="1"/>
</dbReference>
<dbReference type="Pfam" id="PF10605">
    <property type="entry name" value="3HBOH"/>
    <property type="match status" value="1"/>
</dbReference>
<keyword evidence="2" id="KW-0732">Signal</keyword>
<name>A0ABU9BQJ9_9BURK</name>
<sequence length="711" mass="74453">MNRHLLCWLGLAAWAGGAPALAAPVNTPPAVLRGPVQETVYDGVSDDLLTGGLGKTGLLGAAPAFVDPLHPTSAELRRNAIHTNYRALVDSTVAGGFTVFYGPNIDTEGRDTLGEGKIAGREYIAWADDGSGRQNVTLMVQVPDSFRPEAACIVTGTSSGSRGIYGAIGTSGDWGLKRGCAVAYADKGSGNGFHDLMTNLAAARDGTLLDVGSGSTEALFAADITEAERVAFNTATPNRVAYKHAHSQQNPEKDWGRHTLNAIRLAFYVLNERFGKVGHDGLRRATLNSKNTLVIASSVSNGGGAALAAAELDTEGLIDGVAVSEPNAQPRHVKQLSIRQGSTTIGTIGKPLADYFTFANVYQPCALLSAQAGLSLHPAFWPAAYTTSAQNRCAALAARGLVKGATLSEQADDALARLRAYGWQPESDYLQQSHYRFATNSIAVTYTNAAGRFSVLDRLCGFSFANTDASGSVIAQVPAVQAGLFATGNGVPPTSGVNVVYDDSVGGARLDFLASSPSTGSADFALDGALCQRALVTGRDVVTGRRLTGPMKAWSDRVRAGIEEVQLGAHTHGTPVLIVAGRNDALLPVNHAARAWFAKSQSGGAKAANVRYVEVTNAQHFDSFIALGLFLGYDTRYIPLHVYFNRAMDAMWAHLVSGTPLPPSQVVRTVPRGGVPGAAPALTAAHVPPILQQPAAGDLIGFSANTLTIPD</sequence>
<keyword evidence="1 3" id="KW-0378">Hydrolase</keyword>
<evidence type="ECO:0000256" key="1">
    <source>
        <dbReference type="ARBA" id="ARBA00022801"/>
    </source>
</evidence>
<feature type="signal peptide" evidence="2">
    <location>
        <begin position="1"/>
        <end position="22"/>
    </location>
</feature>
<evidence type="ECO:0000256" key="2">
    <source>
        <dbReference type="SAM" id="SignalP"/>
    </source>
</evidence>
<evidence type="ECO:0000313" key="4">
    <source>
        <dbReference type="Proteomes" id="UP001371218"/>
    </source>
</evidence>
<organism evidence="3 4">
    <name type="scientific">Ideonella lacteola</name>
    <dbReference type="NCBI Taxonomy" id="2984193"/>
    <lineage>
        <taxon>Bacteria</taxon>
        <taxon>Pseudomonadati</taxon>
        <taxon>Pseudomonadota</taxon>
        <taxon>Betaproteobacteria</taxon>
        <taxon>Burkholderiales</taxon>
        <taxon>Sphaerotilaceae</taxon>
        <taxon>Ideonella</taxon>
    </lineage>
</organism>
<evidence type="ECO:0000313" key="3">
    <source>
        <dbReference type="EMBL" id="MEK8032151.1"/>
    </source>
</evidence>
<dbReference type="InterPro" id="IPR029058">
    <property type="entry name" value="AB_hydrolase_fold"/>
</dbReference>
<dbReference type="EMBL" id="JBBUTG010000009">
    <property type="protein sequence ID" value="MEK8032151.1"/>
    <property type="molecule type" value="Genomic_DNA"/>
</dbReference>
<reference evidence="3 4" key="1">
    <citation type="submission" date="2024-04" db="EMBL/GenBank/DDBJ databases">
        <title>Novel species of the genus Ideonella isolated from streams.</title>
        <authorList>
            <person name="Lu H."/>
        </authorList>
    </citation>
    <scope>NUCLEOTIDE SEQUENCE [LARGE SCALE GENOMIC DNA]</scope>
    <source>
        <strain evidence="3 4">DXS29W</strain>
    </source>
</reference>
<keyword evidence="4" id="KW-1185">Reference proteome</keyword>
<feature type="chain" id="PRO_5046002513" evidence="2">
    <location>
        <begin position="23"/>
        <end position="711"/>
    </location>
</feature>
<dbReference type="PIRSF" id="PIRSF011409">
    <property type="entry name" value="HObutyrate_olig_hydrol"/>
    <property type="match status" value="1"/>
</dbReference>
<comment type="caution">
    <text evidence="3">The sequence shown here is derived from an EMBL/GenBank/DDBJ whole genome shotgun (WGS) entry which is preliminary data.</text>
</comment>
<accession>A0ABU9BQJ9</accession>
<dbReference type="InterPro" id="IPR016582">
    <property type="entry name" value="OHBut_olig_hydro_put"/>
</dbReference>
<protein>
    <submittedName>
        <fullName evidence="3">D-(-)-3-hydroxybutyrate oligomer hydrolase</fullName>
    </submittedName>
</protein>
<dbReference type="RefSeq" id="WP_341426564.1">
    <property type="nucleotide sequence ID" value="NZ_JBBUTG010000009.1"/>
</dbReference>
<dbReference type="GO" id="GO:0016787">
    <property type="term" value="F:hydrolase activity"/>
    <property type="evidence" value="ECO:0007669"/>
    <property type="project" value="UniProtKB-KW"/>
</dbReference>
<gene>
    <name evidence="3" type="ORF">AACH06_15090</name>
</gene>
<proteinExistence type="predicted"/>
<dbReference type="Proteomes" id="UP001371218">
    <property type="component" value="Unassembled WGS sequence"/>
</dbReference>
<dbReference type="SUPFAM" id="SSF53474">
    <property type="entry name" value="alpha/beta-Hydrolases"/>
    <property type="match status" value="1"/>
</dbReference>